<dbReference type="EMBL" id="OW152817">
    <property type="protein sequence ID" value="CAH2068959.1"/>
    <property type="molecule type" value="Genomic_DNA"/>
</dbReference>
<gene>
    <name evidence="2" type="ORF">IPOD504_LOCUS14641</name>
</gene>
<name>A0ABN8IX74_9NEOP</name>
<evidence type="ECO:0000313" key="3">
    <source>
        <dbReference type="Proteomes" id="UP000837857"/>
    </source>
</evidence>
<dbReference type="Proteomes" id="UP000837857">
    <property type="component" value="Chromosome 5"/>
</dbReference>
<accession>A0ABN8IX74</accession>
<evidence type="ECO:0000313" key="2">
    <source>
        <dbReference type="EMBL" id="CAH2068959.1"/>
    </source>
</evidence>
<evidence type="ECO:0000256" key="1">
    <source>
        <dbReference type="SAM" id="MobiDB-lite"/>
    </source>
</evidence>
<feature type="region of interest" description="Disordered" evidence="1">
    <location>
        <begin position="1"/>
        <end position="69"/>
    </location>
</feature>
<organism evidence="2 3">
    <name type="scientific">Iphiclides podalirius</name>
    <name type="common">scarce swallowtail</name>
    <dbReference type="NCBI Taxonomy" id="110791"/>
    <lineage>
        <taxon>Eukaryota</taxon>
        <taxon>Metazoa</taxon>
        <taxon>Ecdysozoa</taxon>
        <taxon>Arthropoda</taxon>
        <taxon>Hexapoda</taxon>
        <taxon>Insecta</taxon>
        <taxon>Pterygota</taxon>
        <taxon>Neoptera</taxon>
        <taxon>Endopterygota</taxon>
        <taxon>Lepidoptera</taxon>
        <taxon>Glossata</taxon>
        <taxon>Ditrysia</taxon>
        <taxon>Papilionoidea</taxon>
        <taxon>Papilionidae</taxon>
        <taxon>Papilioninae</taxon>
        <taxon>Iphiclides</taxon>
    </lineage>
</organism>
<reference evidence="2" key="1">
    <citation type="submission" date="2022-03" db="EMBL/GenBank/DDBJ databases">
        <authorList>
            <person name="Martin H S."/>
        </authorList>
    </citation>
    <scope>NUCLEOTIDE SEQUENCE</scope>
</reference>
<sequence length="69" mass="7532">MCELGGPMGGRGRVAGEVDAGGATPTWRLVGHATRHGTPRSHNFTRGRSVAPARRRHFAHSPHKHIRYP</sequence>
<protein>
    <submittedName>
        <fullName evidence="2">Uncharacterized protein</fullName>
    </submittedName>
</protein>
<feature type="compositionally biased region" description="Basic residues" evidence="1">
    <location>
        <begin position="33"/>
        <end position="45"/>
    </location>
</feature>
<feature type="compositionally biased region" description="Basic residues" evidence="1">
    <location>
        <begin position="53"/>
        <end position="69"/>
    </location>
</feature>
<feature type="compositionally biased region" description="Gly residues" evidence="1">
    <location>
        <begin position="1"/>
        <end position="13"/>
    </location>
</feature>
<proteinExistence type="predicted"/>
<keyword evidence="3" id="KW-1185">Reference proteome</keyword>
<feature type="non-terminal residue" evidence="2">
    <location>
        <position position="69"/>
    </location>
</feature>